<evidence type="ECO:0000313" key="5">
    <source>
        <dbReference type="Proteomes" id="UP000542125"/>
    </source>
</evidence>
<name>A0A7Y9IQR2_9BURK</name>
<dbReference type="Gene3D" id="1.10.4100.10">
    <property type="entry name" value="2-methylcitrate dehydratase PrpD"/>
    <property type="match status" value="1"/>
</dbReference>
<dbReference type="GO" id="GO:0016829">
    <property type="term" value="F:lyase activity"/>
    <property type="evidence" value="ECO:0007669"/>
    <property type="project" value="InterPro"/>
</dbReference>
<keyword evidence="5" id="KW-1185">Reference proteome</keyword>
<sequence>MSTLNFETSASGASVSAVPPVTDALGRFVATLAWHDVPRHIRELMPVLLIDMFRAAAAGKDRPWTRAATTLYGDHASGRQAQLFFSDTQVDVSRAAFVNGVACGSLDWDDSHVAAIIHPGVVIWPAALAMAQATGASGRDLLTAVLAGYETAIRIGMAIQPEHSLRGFQGTPTCGAFGAAAACARLLGLSAEGCRNALGIAATFACGISQFFVSGSDIKRLHAGKAAANGVEAALLAHGGLSGPHDAIEGKQGFSRAFSDRYDPATTLDGLGQHYPTEWISLKPHAGSVRMQSAIEAAAVLARQGVTFDQIATIEIGVHGAMVGKLTANQPVDNQQAQLSTPFAVAMAMALTPSRSGPLALSIDDFEASMNDVRIKDLASRTHCVVDAEVERLTTAEAVPARVVCMLKDGSRQEAFIEHPKGCPQNPMTADEVGARFLTIAGPLLGDSACRDWLAHARRIEHLPDVSALFTLRH</sequence>
<accession>A0A7Y9IQR2</accession>
<dbReference type="RefSeq" id="WP_179583114.1">
    <property type="nucleotide sequence ID" value="NZ_JACBYR010000001.1"/>
</dbReference>
<reference evidence="4 5" key="1">
    <citation type="submission" date="2020-07" db="EMBL/GenBank/DDBJ databases">
        <title>Genomic Encyclopedia of Type Strains, Phase IV (KMG-V): Genome sequencing to study the core and pangenomes of soil and plant-associated prokaryotes.</title>
        <authorList>
            <person name="Whitman W."/>
        </authorList>
    </citation>
    <scope>NUCLEOTIDE SEQUENCE [LARGE SCALE GENOMIC DNA]</scope>
    <source>
        <strain evidence="4 5">SAS40</strain>
    </source>
</reference>
<dbReference type="Proteomes" id="UP000542125">
    <property type="component" value="Unassembled WGS sequence"/>
</dbReference>
<dbReference type="AlphaFoldDB" id="A0A7Y9IQR2"/>
<feature type="domain" description="MmgE/PrpD C-terminal" evidence="3">
    <location>
        <begin position="290"/>
        <end position="451"/>
    </location>
</feature>
<dbReference type="InterPro" id="IPR036148">
    <property type="entry name" value="MmgE/PrpD_sf"/>
</dbReference>
<dbReference type="EMBL" id="JACBYR010000001">
    <property type="protein sequence ID" value="NYE81243.1"/>
    <property type="molecule type" value="Genomic_DNA"/>
</dbReference>
<evidence type="ECO:0000256" key="1">
    <source>
        <dbReference type="ARBA" id="ARBA00006174"/>
    </source>
</evidence>
<dbReference type="Pfam" id="PF19305">
    <property type="entry name" value="MmgE_PrpD_C"/>
    <property type="match status" value="1"/>
</dbReference>
<dbReference type="Pfam" id="PF03972">
    <property type="entry name" value="MmgE_PrpD_N"/>
    <property type="match status" value="1"/>
</dbReference>
<comment type="caution">
    <text evidence="4">The sequence shown here is derived from an EMBL/GenBank/DDBJ whole genome shotgun (WGS) entry which is preliminary data.</text>
</comment>
<dbReference type="InterPro" id="IPR045336">
    <property type="entry name" value="MmgE_PrpD_N"/>
</dbReference>
<organism evidence="4 5">
    <name type="scientific">Pigmentiphaga litoralis</name>
    <dbReference type="NCBI Taxonomy" id="516702"/>
    <lineage>
        <taxon>Bacteria</taxon>
        <taxon>Pseudomonadati</taxon>
        <taxon>Pseudomonadota</taxon>
        <taxon>Betaproteobacteria</taxon>
        <taxon>Burkholderiales</taxon>
        <taxon>Alcaligenaceae</taxon>
        <taxon>Pigmentiphaga</taxon>
    </lineage>
</organism>
<dbReference type="SUPFAM" id="SSF103378">
    <property type="entry name" value="2-methylcitrate dehydratase PrpD"/>
    <property type="match status" value="1"/>
</dbReference>
<comment type="similarity">
    <text evidence="1">Belongs to the PrpD family.</text>
</comment>
<dbReference type="InterPro" id="IPR042188">
    <property type="entry name" value="MmgE/PrpD_sf_2"/>
</dbReference>
<dbReference type="InterPro" id="IPR045337">
    <property type="entry name" value="MmgE_PrpD_C"/>
</dbReference>
<dbReference type="PANTHER" id="PTHR16943:SF8">
    <property type="entry name" value="2-METHYLCITRATE DEHYDRATASE"/>
    <property type="match status" value="1"/>
</dbReference>
<evidence type="ECO:0000259" key="2">
    <source>
        <dbReference type="Pfam" id="PF03972"/>
    </source>
</evidence>
<dbReference type="InterPro" id="IPR005656">
    <property type="entry name" value="MmgE_PrpD"/>
</dbReference>
<dbReference type="Gene3D" id="3.30.1330.120">
    <property type="entry name" value="2-methylcitrate dehydratase PrpD"/>
    <property type="match status" value="1"/>
</dbReference>
<proteinExistence type="inferred from homology"/>
<evidence type="ECO:0000259" key="3">
    <source>
        <dbReference type="Pfam" id="PF19305"/>
    </source>
</evidence>
<feature type="domain" description="MmgE/PrpD N-terminal" evidence="2">
    <location>
        <begin position="24"/>
        <end position="264"/>
    </location>
</feature>
<protein>
    <submittedName>
        <fullName evidence="4">2-methylcitrate dehydratase PrpD</fullName>
    </submittedName>
</protein>
<evidence type="ECO:0000313" key="4">
    <source>
        <dbReference type="EMBL" id="NYE81243.1"/>
    </source>
</evidence>
<dbReference type="InterPro" id="IPR042183">
    <property type="entry name" value="MmgE/PrpD_sf_1"/>
</dbReference>
<gene>
    <name evidence="4" type="ORF">FHW18_000514</name>
</gene>
<dbReference type="PANTHER" id="PTHR16943">
    <property type="entry name" value="2-METHYLCITRATE DEHYDRATASE-RELATED"/>
    <property type="match status" value="1"/>
</dbReference>